<evidence type="ECO:0000256" key="9">
    <source>
        <dbReference type="ARBA" id="ARBA00023224"/>
    </source>
</evidence>
<dbReference type="OrthoDB" id="8185860at2759"/>
<evidence type="ECO:0000256" key="8">
    <source>
        <dbReference type="ARBA" id="ARBA00023170"/>
    </source>
</evidence>
<comment type="caution">
    <text evidence="11">Lacks conserved residue(s) required for the propagation of feature annotation.</text>
</comment>
<protein>
    <recommendedName>
        <fullName evidence="11">Odorant receptor</fullName>
    </recommendedName>
</protein>
<name>A0A9J7DDW0_MUSDO</name>
<comment type="subcellular location">
    <subcellularLocation>
        <location evidence="1 11">Cell membrane</location>
        <topology evidence="1 11">Multi-pass membrane protein</topology>
    </subcellularLocation>
</comment>
<organism evidence="12 13">
    <name type="scientific">Musca domestica</name>
    <name type="common">House fly</name>
    <dbReference type="NCBI Taxonomy" id="7370"/>
    <lineage>
        <taxon>Eukaryota</taxon>
        <taxon>Metazoa</taxon>
        <taxon>Ecdysozoa</taxon>
        <taxon>Arthropoda</taxon>
        <taxon>Hexapoda</taxon>
        <taxon>Insecta</taxon>
        <taxon>Pterygota</taxon>
        <taxon>Neoptera</taxon>
        <taxon>Endopterygota</taxon>
        <taxon>Diptera</taxon>
        <taxon>Brachycera</taxon>
        <taxon>Muscomorpha</taxon>
        <taxon>Muscoidea</taxon>
        <taxon>Muscidae</taxon>
        <taxon>Musca</taxon>
    </lineage>
</organism>
<dbReference type="GO" id="GO:0005549">
    <property type="term" value="F:odorant binding"/>
    <property type="evidence" value="ECO:0007669"/>
    <property type="project" value="InterPro"/>
</dbReference>
<feature type="transmembrane region" description="Helical" evidence="11">
    <location>
        <begin position="133"/>
        <end position="154"/>
    </location>
</feature>
<evidence type="ECO:0000256" key="5">
    <source>
        <dbReference type="ARBA" id="ARBA00022725"/>
    </source>
</evidence>
<dbReference type="GeneID" id="109611997"/>
<comment type="subunit">
    <text evidence="10">Interacts with Orco. Complexes exist early in the endomembrane system in olfactory sensory neurons (OSNs), coupling these complexes to the conserved ciliary trafficking pathway.</text>
</comment>
<keyword evidence="8 11" id="KW-0675">Receptor</keyword>
<evidence type="ECO:0000256" key="1">
    <source>
        <dbReference type="ARBA" id="ARBA00004651"/>
    </source>
</evidence>
<feature type="transmembrane region" description="Helical" evidence="11">
    <location>
        <begin position="307"/>
        <end position="327"/>
    </location>
</feature>
<gene>
    <name evidence="13" type="primary">LOC109611997</name>
</gene>
<dbReference type="InterPro" id="IPR004117">
    <property type="entry name" value="7tm6_olfct_rcpt"/>
</dbReference>
<reference evidence="13" key="1">
    <citation type="submission" date="2025-08" db="UniProtKB">
        <authorList>
            <consortium name="RefSeq"/>
        </authorList>
    </citation>
    <scope>IDENTIFICATION</scope>
    <source>
        <strain evidence="13">Aabys</strain>
        <tissue evidence="13">Whole body</tissue>
    </source>
</reference>
<evidence type="ECO:0000256" key="7">
    <source>
        <dbReference type="ARBA" id="ARBA00023136"/>
    </source>
</evidence>
<proteinExistence type="inferred from homology"/>
<keyword evidence="9 11" id="KW-0807">Transducer</keyword>
<evidence type="ECO:0000256" key="4">
    <source>
        <dbReference type="ARBA" id="ARBA00022692"/>
    </source>
</evidence>
<feature type="transmembrane region" description="Helical" evidence="11">
    <location>
        <begin position="78"/>
        <end position="96"/>
    </location>
</feature>
<dbReference type="KEGG" id="mde:109611997"/>
<evidence type="ECO:0000313" key="13">
    <source>
        <dbReference type="RefSeq" id="XP_019891101.2"/>
    </source>
</evidence>
<keyword evidence="5 11" id="KW-0552">Olfaction</keyword>
<feature type="transmembrane region" description="Helical" evidence="11">
    <location>
        <begin position="276"/>
        <end position="295"/>
    </location>
</feature>
<keyword evidence="4 11" id="KW-0812">Transmembrane</keyword>
<dbReference type="Pfam" id="PF02949">
    <property type="entry name" value="7tm_6"/>
    <property type="match status" value="1"/>
</dbReference>
<evidence type="ECO:0000256" key="11">
    <source>
        <dbReference type="RuleBase" id="RU351113"/>
    </source>
</evidence>
<sequence>MTTKERTFADLAKLPCVLLKTLGYDFLDQPRPRWLRMLLTLYFVLCLMCCSYFTYFALDFAVAELAVGAKDLPLLLRLIDDIVHNVVGILKSYFFIRNSRSIKKLYKKFGDIFPISMEDRLAYRVDEYYWPKWITTILYMQLCALTIILFVPFAESIFEYVGALISLGYGNAKFGYYRMYEETSYGFGHHNFLGYVVSYSLDVMNALYSAIWMICTDIWLVAFALQLCMHFDYISRTLENYEPHKERSQDDEKVLAGLVRKHQTILELADELKINFSALILVMLFSTISMLFGAAELVLTQGITTHVIGYLAYVPTSVGQFFMVCYYGQLIINKSLRVSEAAYSQTWYNGSQSYKKSILTIMRRAQRHSEINAGGFQTTNLMAFESVMRMTYQLFAIWSTIMESK</sequence>
<keyword evidence="3 11" id="KW-0716">Sensory transduction</keyword>
<keyword evidence="12" id="KW-1185">Reference proteome</keyword>
<accession>A0A9J7DDW0</accession>
<dbReference type="VEuPathDB" id="VectorBase:MDOMA2_008809"/>
<feature type="transmembrane region" description="Helical" evidence="11">
    <location>
        <begin position="39"/>
        <end position="58"/>
    </location>
</feature>
<evidence type="ECO:0000256" key="6">
    <source>
        <dbReference type="ARBA" id="ARBA00022989"/>
    </source>
</evidence>
<dbReference type="PANTHER" id="PTHR21137:SF44">
    <property type="entry name" value="ODORANT RECEPTOR 13A-RELATED"/>
    <property type="match status" value="1"/>
</dbReference>
<dbReference type="GO" id="GO:0007165">
    <property type="term" value="P:signal transduction"/>
    <property type="evidence" value="ECO:0007669"/>
    <property type="project" value="UniProtKB-KW"/>
</dbReference>
<evidence type="ECO:0000256" key="3">
    <source>
        <dbReference type="ARBA" id="ARBA00022606"/>
    </source>
</evidence>
<dbReference type="RefSeq" id="XP_019891101.2">
    <property type="nucleotide sequence ID" value="XM_020035542.2"/>
</dbReference>
<dbReference type="Proteomes" id="UP001652621">
    <property type="component" value="Unplaced"/>
</dbReference>
<keyword evidence="6 11" id="KW-1133">Transmembrane helix</keyword>
<comment type="similarity">
    <text evidence="11">Belongs to the insect chemoreceptor superfamily. Heteromeric odorant receptor channel (TC 1.A.69) family.</text>
</comment>
<keyword evidence="2" id="KW-1003">Cell membrane</keyword>
<evidence type="ECO:0000256" key="10">
    <source>
        <dbReference type="ARBA" id="ARBA00038679"/>
    </source>
</evidence>
<dbReference type="GO" id="GO:0005886">
    <property type="term" value="C:plasma membrane"/>
    <property type="evidence" value="ECO:0007669"/>
    <property type="project" value="UniProtKB-SubCell"/>
</dbReference>
<dbReference type="GO" id="GO:0004984">
    <property type="term" value="F:olfactory receptor activity"/>
    <property type="evidence" value="ECO:0007669"/>
    <property type="project" value="InterPro"/>
</dbReference>
<feature type="transmembrane region" description="Helical" evidence="11">
    <location>
        <begin position="206"/>
        <end position="228"/>
    </location>
</feature>
<dbReference type="AlphaFoldDB" id="A0A9J7DDW0"/>
<keyword evidence="7 11" id="KW-0472">Membrane</keyword>
<evidence type="ECO:0000313" key="12">
    <source>
        <dbReference type="Proteomes" id="UP001652621"/>
    </source>
</evidence>
<evidence type="ECO:0000256" key="2">
    <source>
        <dbReference type="ARBA" id="ARBA00022475"/>
    </source>
</evidence>
<dbReference type="PANTHER" id="PTHR21137">
    <property type="entry name" value="ODORANT RECEPTOR"/>
    <property type="match status" value="1"/>
</dbReference>